<dbReference type="Proteomes" id="UP000216857">
    <property type="component" value="Unassembled WGS sequence"/>
</dbReference>
<dbReference type="AlphaFoldDB" id="A0A261REZ3"/>
<keyword evidence="3" id="KW-1185">Reference proteome</keyword>
<dbReference type="EMBL" id="NEVJ01000002">
    <property type="protein sequence ID" value="OZI23589.1"/>
    <property type="molecule type" value="Genomic_DNA"/>
</dbReference>
<reference evidence="2" key="1">
    <citation type="submission" date="2017-05" db="EMBL/GenBank/DDBJ databases">
        <title>Complete and WGS of Bordetella genogroups.</title>
        <authorList>
            <person name="Spilker T."/>
            <person name="Lipuma J."/>
        </authorList>
    </citation>
    <scope>NUCLEOTIDE SEQUENCE</scope>
    <source>
        <strain evidence="2">AU21707</strain>
    </source>
</reference>
<organism evidence="2 3">
    <name type="scientific">Bordetella genomosp. 9</name>
    <dbReference type="NCBI Taxonomy" id="1416803"/>
    <lineage>
        <taxon>Bacteria</taxon>
        <taxon>Pseudomonadati</taxon>
        <taxon>Pseudomonadota</taxon>
        <taxon>Betaproteobacteria</taxon>
        <taxon>Burkholderiales</taxon>
        <taxon>Alcaligenaceae</taxon>
        <taxon>Bordetella</taxon>
    </lineage>
</organism>
<dbReference type="OrthoDB" id="8891640at2"/>
<evidence type="ECO:0000313" key="3">
    <source>
        <dbReference type="Proteomes" id="UP000216857"/>
    </source>
</evidence>
<protein>
    <recommendedName>
        <fullName evidence="1">Bacteriophage T5 Orf172 DNA-binding domain-containing protein</fullName>
    </recommendedName>
</protein>
<evidence type="ECO:0000313" key="2">
    <source>
        <dbReference type="EMBL" id="OZI23589.1"/>
    </source>
</evidence>
<sequence length="228" mass="25657">MDIAFEPTNSFCYRFARYKALPEILQQPEVASGDQFRLIEFVRAVTDKYLTDEQQSATFERPRAGGSVSVGKTIRFYVPFIAKNTGQLINLGAGLFRIPGDEEDDLEEAELEGEELAGETAEESTLAGTLYAFTFPMLMRDGAPFPIKIGLASGDAEKRVADQCRKSAAFENPRILGTWPAKRVRALELAVHNTLKIRGRWRENVPGLEWFDTTIDEVDSIVRFIEER</sequence>
<accession>A0A261REZ3</accession>
<feature type="domain" description="Bacteriophage T5 Orf172 DNA-binding" evidence="1">
    <location>
        <begin position="141"/>
        <end position="225"/>
    </location>
</feature>
<dbReference type="Pfam" id="PF10544">
    <property type="entry name" value="T5orf172"/>
    <property type="match status" value="1"/>
</dbReference>
<gene>
    <name evidence="2" type="ORF">CAL26_09110</name>
</gene>
<dbReference type="InterPro" id="IPR018306">
    <property type="entry name" value="Phage_T5_Orf172_DNA-bd"/>
</dbReference>
<comment type="caution">
    <text evidence="2">The sequence shown here is derived from an EMBL/GenBank/DDBJ whole genome shotgun (WGS) entry which is preliminary data.</text>
</comment>
<evidence type="ECO:0000259" key="1">
    <source>
        <dbReference type="SMART" id="SM00974"/>
    </source>
</evidence>
<proteinExistence type="predicted"/>
<dbReference type="RefSeq" id="WP_094846563.1">
    <property type="nucleotide sequence ID" value="NZ_NEVJ01000002.1"/>
</dbReference>
<dbReference type="SMART" id="SM00974">
    <property type="entry name" value="T5orf172"/>
    <property type="match status" value="1"/>
</dbReference>
<name>A0A261REZ3_9BORD</name>